<feature type="domain" description="CRISPR system endoribonuclease Csx1 CARF" evidence="2">
    <location>
        <begin position="11"/>
        <end position="94"/>
    </location>
</feature>
<protein>
    <submittedName>
        <fullName evidence="3">Uncharacterized protein</fullName>
    </submittedName>
</protein>
<evidence type="ECO:0000259" key="2">
    <source>
        <dbReference type="Pfam" id="PF22230"/>
    </source>
</evidence>
<feature type="domain" description="CRISPR system endoribonuclease Csx1-like HEPN" evidence="1">
    <location>
        <begin position="158"/>
        <end position="222"/>
    </location>
</feature>
<reference evidence="4" key="1">
    <citation type="journal article" date="2010" name="Stand. Genomic Sci.">
        <title>Complete genome sequence of Thermocrinis albus type strain (HI 11/12T).</title>
        <authorList>
            <person name="Wirth R."/>
            <person name="Sikorski J."/>
            <person name="Brambilla E."/>
            <person name="Misra M."/>
            <person name="Lapidus A."/>
            <person name="Copeland A."/>
            <person name="Nolan M."/>
            <person name="Lucas S."/>
            <person name="Chen F."/>
            <person name="Tice H."/>
            <person name="Cheng J.F."/>
            <person name="Han C."/>
            <person name="Detter J.C."/>
            <person name="Tapia R."/>
            <person name="Bruce D."/>
            <person name="Goodwin L."/>
            <person name="Pitluck S."/>
            <person name="Pati A."/>
            <person name="Anderson I."/>
            <person name="Ivanova N."/>
            <person name="Mavromatis K."/>
            <person name="Mikhailova N."/>
            <person name="Chen A."/>
            <person name="Palaniappan K."/>
            <person name="Bilek Y."/>
            <person name="Hader T."/>
            <person name="Land M."/>
            <person name="Hauser L."/>
            <person name="Chang Y.J."/>
            <person name="Jeffries C.D."/>
            <person name="Tindall B.J."/>
            <person name="Rohde M."/>
            <person name="Goker M."/>
            <person name="Bristow J."/>
            <person name="Eisen J.A."/>
            <person name="Markowitz V."/>
            <person name="Hugenholtz P."/>
            <person name="Kyrpides N.C."/>
            <person name="Klenk H.P."/>
        </authorList>
    </citation>
    <scope>NUCLEOTIDE SEQUENCE [LARGE SCALE GENOMIC DNA]</scope>
    <source>
        <strain evidence="4">DSM 14484 / JCM 11386 / HI 11/12</strain>
    </source>
</reference>
<dbReference type="InterPro" id="IPR053857">
    <property type="entry name" value="Csx1_CARF"/>
</dbReference>
<proteinExistence type="predicted"/>
<dbReference type="InterPro" id="IPR019016">
    <property type="entry name" value="Csx1-like_HEPN"/>
</dbReference>
<name>D3SNB3_THEAH</name>
<dbReference type="Pfam" id="PF22230">
    <property type="entry name" value="Csx1_CARF"/>
    <property type="match status" value="1"/>
</dbReference>
<dbReference type="PANTHER" id="PTHR37169">
    <property type="entry name" value="CRISPR SYSTEM ENDORIBONUCLEASE CSX1-RELATED"/>
    <property type="match status" value="1"/>
</dbReference>
<dbReference type="InterPro" id="IPR052875">
    <property type="entry name" value="CRISPR_assoc_ribonuclease"/>
</dbReference>
<evidence type="ECO:0000259" key="1">
    <source>
        <dbReference type="Pfam" id="PF09455"/>
    </source>
</evidence>
<dbReference type="STRING" id="638303.Thal_0012"/>
<sequence>MGGSESKKHKVIIAPWGDCKSWKSVEYKYKSDEIKANTTLKVLCHDLKPDGVLVLVPDTLFGSNKLFGNGSAKDKVGRYEDLINRVREKVYVVTEKKVERRLHFTDTMEILLKGWFVSELLDLYQPNIDMEEGINLSELKKFTERIYKDRWTAARINRDLGELEESLKKLEADKEWKLYAEVIGKDENEKEPQVDPRNLVAHSGLLYHTTEIKRDGDELYARLREGLKDEIKKQLPCQDI</sequence>
<dbReference type="Proteomes" id="UP000002043">
    <property type="component" value="Chromosome"/>
</dbReference>
<dbReference type="AlphaFoldDB" id="D3SNB3"/>
<accession>D3SNB3</accession>
<dbReference type="eggNOG" id="COG1517">
    <property type="taxonomic scope" value="Bacteria"/>
</dbReference>
<dbReference type="EMBL" id="CP001931">
    <property type="protein sequence ID" value="ADC88650.1"/>
    <property type="molecule type" value="Genomic_DNA"/>
</dbReference>
<dbReference type="RefSeq" id="WP_012991057.1">
    <property type="nucleotide sequence ID" value="NC_013894.1"/>
</dbReference>
<dbReference type="PANTHER" id="PTHR37169:SF1">
    <property type="entry name" value="CRISPR SYSTEM ENDORIBONUCLEASE CSX1"/>
    <property type="match status" value="1"/>
</dbReference>
<dbReference type="HOGENOM" id="CLU_1155951_0_0_0"/>
<evidence type="ECO:0000313" key="4">
    <source>
        <dbReference type="Proteomes" id="UP000002043"/>
    </source>
</evidence>
<dbReference type="OrthoDB" id="2080251at2"/>
<dbReference type="Pfam" id="PF09455">
    <property type="entry name" value="Csx1_HEPN"/>
    <property type="match status" value="1"/>
</dbReference>
<organism evidence="3 4">
    <name type="scientific">Thermocrinis albus (strain DSM 14484 / JCM 11386 / HI 11/12)</name>
    <dbReference type="NCBI Taxonomy" id="638303"/>
    <lineage>
        <taxon>Bacteria</taxon>
        <taxon>Pseudomonadati</taxon>
        <taxon>Aquificota</taxon>
        <taxon>Aquificia</taxon>
        <taxon>Aquificales</taxon>
        <taxon>Aquificaceae</taxon>
        <taxon>Thermocrinis</taxon>
    </lineage>
</organism>
<dbReference type="Gene3D" id="3.40.50.10640">
    <property type="entry name" value="SSO1389-like"/>
    <property type="match status" value="1"/>
</dbReference>
<gene>
    <name evidence="3" type="ordered locus">Thal_0012</name>
</gene>
<keyword evidence="4" id="KW-1185">Reference proteome</keyword>
<dbReference type="SUPFAM" id="SSF160980">
    <property type="entry name" value="SSO1389-like"/>
    <property type="match status" value="2"/>
</dbReference>
<dbReference type="KEGG" id="tal:Thal_0012"/>
<evidence type="ECO:0000313" key="3">
    <source>
        <dbReference type="EMBL" id="ADC88650.1"/>
    </source>
</evidence>